<organism evidence="1 2">
    <name type="scientific">Trichocoleus desertorum GB2-A4</name>
    <dbReference type="NCBI Taxonomy" id="2933944"/>
    <lineage>
        <taxon>Bacteria</taxon>
        <taxon>Bacillati</taxon>
        <taxon>Cyanobacteriota</taxon>
        <taxon>Cyanophyceae</taxon>
        <taxon>Leptolyngbyales</taxon>
        <taxon>Trichocoleusaceae</taxon>
        <taxon>Trichocoleus</taxon>
    </lineage>
</organism>
<proteinExistence type="predicted"/>
<protein>
    <submittedName>
        <fullName evidence="1">Ester cyclase</fullName>
    </submittedName>
</protein>
<accession>A0ABV0JFZ5</accession>
<dbReference type="InterPro" id="IPR009959">
    <property type="entry name" value="Cyclase_SnoaL-like"/>
</dbReference>
<dbReference type="Proteomes" id="UP001464891">
    <property type="component" value="Unassembled WGS sequence"/>
</dbReference>
<dbReference type="EMBL" id="JAMPKM010000040">
    <property type="protein sequence ID" value="MEP0820712.1"/>
    <property type="molecule type" value="Genomic_DNA"/>
</dbReference>
<dbReference type="PANTHER" id="PTHR38436:SF1">
    <property type="entry name" value="ESTER CYCLASE"/>
    <property type="match status" value="1"/>
</dbReference>
<dbReference type="PANTHER" id="PTHR38436">
    <property type="entry name" value="POLYKETIDE CYCLASE SNOAL-LIKE DOMAIN"/>
    <property type="match status" value="1"/>
</dbReference>
<dbReference type="Gene3D" id="3.10.450.50">
    <property type="match status" value="1"/>
</dbReference>
<dbReference type="Pfam" id="PF07366">
    <property type="entry name" value="SnoaL"/>
    <property type="match status" value="1"/>
</dbReference>
<keyword evidence="2" id="KW-1185">Reference proteome</keyword>
<comment type="caution">
    <text evidence="1">The sequence shown here is derived from an EMBL/GenBank/DDBJ whole genome shotgun (WGS) entry which is preliminary data.</text>
</comment>
<sequence length="161" mass="17921">MLIEQNKALILQFYKAFDDRKMEQALELLAPNFVAHLAGVPEPLDGEGFKRFGMSFYLAFQQGAHIFDEVIISEDKVVTCGKFTATHVGEFQGLPPTGKQISLSIMHIDRVENGKIVEHWGQGDAFGLMQQLGIVFLPGPKLLPYILKGAVSNLFKQAERS</sequence>
<evidence type="ECO:0000313" key="1">
    <source>
        <dbReference type="EMBL" id="MEP0820712.1"/>
    </source>
</evidence>
<gene>
    <name evidence="1" type="ORF">NC998_26845</name>
</gene>
<reference evidence="1 2" key="1">
    <citation type="submission" date="2022-04" db="EMBL/GenBank/DDBJ databases">
        <title>Positive selection, recombination, and allopatry shape intraspecific diversity of widespread and dominant cyanobacteria.</title>
        <authorList>
            <person name="Wei J."/>
            <person name="Shu W."/>
            <person name="Hu C."/>
        </authorList>
    </citation>
    <scope>NUCLEOTIDE SEQUENCE [LARGE SCALE GENOMIC DNA]</scope>
    <source>
        <strain evidence="1 2">GB2-A4</strain>
    </source>
</reference>
<evidence type="ECO:0000313" key="2">
    <source>
        <dbReference type="Proteomes" id="UP001464891"/>
    </source>
</evidence>
<dbReference type="InterPro" id="IPR032710">
    <property type="entry name" value="NTF2-like_dom_sf"/>
</dbReference>
<dbReference type="SUPFAM" id="SSF54427">
    <property type="entry name" value="NTF2-like"/>
    <property type="match status" value="1"/>
</dbReference>
<name>A0ABV0JFZ5_9CYAN</name>
<dbReference type="RefSeq" id="WP_190442355.1">
    <property type="nucleotide sequence ID" value="NZ_JAMPKM010000040.1"/>
</dbReference>